<keyword evidence="3" id="KW-1185">Reference proteome</keyword>
<dbReference type="Proteomes" id="UP000717585">
    <property type="component" value="Unassembled WGS sequence"/>
</dbReference>
<evidence type="ECO:0000313" key="2">
    <source>
        <dbReference type="EMBL" id="KAG9395618.1"/>
    </source>
</evidence>
<keyword evidence="1" id="KW-0812">Transmembrane</keyword>
<feature type="transmembrane region" description="Helical" evidence="1">
    <location>
        <begin position="221"/>
        <end position="241"/>
    </location>
</feature>
<proteinExistence type="predicted"/>
<evidence type="ECO:0000313" key="3">
    <source>
        <dbReference type="Proteomes" id="UP000717585"/>
    </source>
</evidence>
<reference evidence="2" key="1">
    <citation type="submission" date="2021-05" db="EMBL/GenBank/DDBJ databases">
        <title>A free-living protist that lacks canonical eukaryotic 1 DNA replication and segregation systems.</title>
        <authorList>
            <person name="Salas-Leiva D.E."/>
            <person name="Tromer E.C."/>
            <person name="Curtis B.A."/>
            <person name="Jerlstrom-Hultqvist J."/>
            <person name="Kolisko M."/>
            <person name="Yi Z."/>
            <person name="Salas-Leiva J.S."/>
            <person name="Gallot-Lavallee L."/>
            <person name="Kops G.J.P.L."/>
            <person name="Archibald J.M."/>
            <person name="Simpson A.G.B."/>
            <person name="Roger A.J."/>
        </authorList>
    </citation>
    <scope>NUCLEOTIDE SEQUENCE</scope>
    <source>
        <strain evidence="2">BICM</strain>
    </source>
</reference>
<sequence length="379" mass="41642">MDALLELVPAVLLYYTMKRGSFRYSVLLLHAIVEAVKFVILAALIMLQPGHRRARLLSTFHWMTLVVLIPSAVCDVFYFFGFILVLELSDPLANTLLHQFWWLYVLFAKLLISHRVSVYEVIGSLLTLGGFLLVLNSDPHFNKFGVFWWCLGYPFFTNSAKALSVTWKAFFLGGNVGPATRPAPLVIAAGSAMVGAISSALLAIVFEQNMIRHFTLEDLSLFVPLYAVVAVVLESAYIIRVAYKPVTGWPRHLSVAAASSLALLIATVPPWPLNANIFISAAIISVGWFQLSTANKDDKDILGRSLSEPAKRIKRTESVESVRHGDPESLLAGTRVTQTEDIDLDTMGSPGVVVKTPRLSVSLVPVDDDALSDIGDKVT</sequence>
<evidence type="ECO:0000256" key="1">
    <source>
        <dbReference type="SAM" id="Phobius"/>
    </source>
</evidence>
<evidence type="ECO:0008006" key="4">
    <source>
        <dbReference type="Google" id="ProtNLM"/>
    </source>
</evidence>
<feature type="transmembrane region" description="Helical" evidence="1">
    <location>
        <begin position="277"/>
        <end position="294"/>
    </location>
</feature>
<keyword evidence="1" id="KW-0472">Membrane</keyword>
<feature type="transmembrane region" description="Helical" evidence="1">
    <location>
        <begin position="59"/>
        <end position="86"/>
    </location>
</feature>
<accession>A0A8J6E387</accession>
<feature type="transmembrane region" description="Helical" evidence="1">
    <location>
        <begin position="118"/>
        <end position="134"/>
    </location>
</feature>
<gene>
    <name evidence="2" type="ORF">J8273_2813</name>
</gene>
<dbReference type="EMBL" id="JAHDYR010000009">
    <property type="protein sequence ID" value="KAG9395618.1"/>
    <property type="molecule type" value="Genomic_DNA"/>
</dbReference>
<keyword evidence="1" id="KW-1133">Transmembrane helix</keyword>
<feature type="transmembrane region" description="Helical" evidence="1">
    <location>
        <begin position="183"/>
        <end position="206"/>
    </location>
</feature>
<name>A0A8J6E387_9EUKA</name>
<protein>
    <recommendedName>
        <fullName evidence="4">Transmembrane protein</fullName>
    </recommendedName>
</protein>
<comment type="caution">
    <text evidence="2">The sequence shown here is derived from an EMBL/GenBank/DDBJ whole genome shotgun (WGS) entry which is preliminary data.</text>
</comment>
<organism evidence="2 3">
    <name type="scientific">Carpediemonas membranifera</name>
    <dbReference type="NCBI Taxonomy" id="201153"/>
    <lineage>
        <taxon>Eukaryota</taxon>
        <taxon>Metamonada</taxon>
        <taxon>Carpediemonas-like organisms</taxon>
        <taxon>Carpediemonas</taxon>
    </lineage>
</organism>
<dbReference type="AlphaFoldDB" id="A0A8J6E387"/>
<feature type="transmembrane region" description="Helical" evidence="1">
    <location>
        <begin position="22"/>
        <end position="47"/>
    </location>
</feature>
<feature type="transmembrane region" description="Helical" evidence="1">
    <location>
        <begin position="146"/>
        <end position="171"/>
    </location>
</feature>